<evidence type="ECO:0000256" key="1">
    <source>
        <dbReference type="SAM" id="MobiDB-lite"/>
    </source>
</evidence>
<evidence type="ECO:0000259" key="2">
    <source>
        <dbReference type="Pfam" id="PF08718"/>
    </source>
</evidence>
<sequence>MAGVCPCFHGARDDAEATEVDKKLALEAEWAPQPVEGDDLRAEESDEDDDPCDGEESDEDNSEVEEDVDGRAGDPKAADEDEVQLLSYESLVELAKDLWTQATQYLMPDEVAEAEKIHEEDLQRMDTLELREHVVATRDVQMAVQDLVDSGEATGDEVANAQRSSLNLGGSKSNFDGDLFAAILAKSINEDRTINAALFLQASQQVPVLVGGLGRTFEFASADLDKKMSITETRLTETAQDLGIDRSDVSLQDMVERDIRLGITHDGKKAAPASRTILRLIWFLDFTGGLLQECADSQDQDLRTICSKVYEDTLAPRHNWLLRKAARSGMRLLPAKHIFRVRLGTVELSEEDEAEKLSGWASKVHAVSEIMWDFMKENGIEELP</sequence>
<accession>A0A2R5GH57</accession>
<evidence type="ECO:0000313" key="4">
    <source>
        <dbReference type="Proteomes" id="UP000241890"/>
    </source>
</evidence>
<name>A0A2R5GH57_9STRA</name>
<evidence type="ECO:0000313" key="3">
    <source>
        <dbReference type="EMBL" id="GBG29925.1"/>
    </source>
</evidence>
<dbReference type="InterPro" id="IPR014830">
    <property type="entry name" value="Glycolipid_transfer_prot_dom"/>
</dbReference>
<dbReference type="Pfam" id="PF08718">
    <property type="entry name" value="GLTP"/>
    <property type="match status" value="1"/>
</dbReference>
<feature type="domain" description="Glycolipid transfer protein" evidence="2">
    <location>
        <begin position="196"/>
        <end position="341"/>
    </location>
</feature>
<comment type="caution">
    <text evidence="3">The sequence shown here is derived from an EMBL/GenBank/DDBJ whole genome shotgun (WGS) entry which is preliminary data.</text>
</comment>
<feature type="region of interest" description="Disordered" evidence="1">
    <location>
        <begin position="26"/>
        <end position="80"/>
    </location>
</feature>
<keyword evidence="4" id="KW-1185">Reference proteome</keyword>
<dbReference type="InterPro" id="IPR036497">
    <property type="entry name" value="GLTP_sf"/>
</dbReference>
<dbReference type="GO" id="GO:1902388">
    <property type="term" value="F:ceramide 1-phosphate transfer activity"/>
    <property type="evidence" value="ECO:0007669"/>
    <property type="project" value="TreeGrafter"/>
</dbReference>
<feature type="compositionally biased region" description="Basic and acidic residues" evidence="1">
    <location>
        <begin position="69"/>
        <end position="78"/>
    </location>
</feature>
<dbReference type="PANTHER" id="PTHR10219">
    <property type="entry name" value="GLYCOLIPID TRANSFER PROTEIN-RELATED"/>
    <property type="match status" value="1"/>
</dbReference>
<protein>
    <submittedName>
        <fullName evidence="3">Ceramide-1-phosphate transfer protein</fullName>
    </submittedName>
</protein>
<dbReference type="Proteomes" id="UP000241890">
    <property type="component" value="Unassembled WGS sequence"/>
</dbReference>
<dbReference type="EMBL" id="BEYU01000068">
    <property type="protein sequence ID" value="GBG29925.1"/>
    <property type="molecule type" value="Genomic_DNA"/>
</dbReference>
<dbReference type="SUPFAM" id="SSF110004">
    <property type="entry name" value="Glycolipid transfer protein, GLTP"/>
    <property type="match status" value="1"/>
</dbReference>
<dbReference type="AlphaFoldDB" id="A0A2R5GH57"/>
<dbReference type="PANTHER" id="PTHR10219:SF43">
    <property type="entry name" value="GLYCOLIPID TRANSFER PROTEIN DOMAIN-CONTAINING PROTEIN"/>
    <property type="match status" value="1"/>
</dbReference>
<dbReference type="InParanoid" id="A0A2R5GH57"/>
<dbReference type="GO" id="GO:0016020">
    <property type="term" value="C:membrane"/>
    <property type="evidence" value="ECO:0007669"/>
    <property type="project" value="TreeGrafter"/>
</dbReference>
<reference evidence="3 4" key="1">
    <citation type="submission" date="2017-12" db="EMBL/GenBank/DDBJ databases">
        <title>Sequencing, de novo assembly and annotation of complete genome of a new Thraustochytrid species, strain FCC1311.</title>
        <authorList>
            <person name="Sedici K."/>
            <person name="Godart F."/>
            <person name="Aiese Cigliano R."/>
            <person name="Sanseverino W."/>
            <person name="Barakat M."/>
            <person name="Ortet P."/>
            <person name="Marechal E."/>
            <person name="Cagnac O."/>
            <person name="Amato A."/>
        </authorList>
    </citation>
    <scope>NUCLEOTIDE SEQUENCE [LARGE SCALE GENOMIC DNA]</scope>
</reference>
<dbReference type="OrthoDB" id="116883at2759"/>
<dbReference type="GO" id="GO:1902387">
    <property type="term" value="F:ceramide 1-phosphate binding"/>
    <property type="evidence" value="ECO:0007669"/>
    <property type="project" value="TreeGrafter"/>
</dbReference>
<dbReference type="GO" id="GO:0005829">
    <property type="term" value="C:cytosol"/>
    <property type="evidence" value="ECO:0007669"/>
    <property type="project" value="TreeGrafter"/>
</dbReference>
<organism evidence="3 4">
    <name type="scientific">Hondaea fermentalgiana</name>
    <dbReference type="NCBI Taxonomy" id="2315210"/>
    <lineage>
        <taxon>Eukaryota</taxon>
        <taxon>Sar</taxon>
        <taxon>Stramenopiles</taxon>
        <taxon>Bigyra</taxon>
        <taxon>Labyrinthulomycetes</taxon>
        <taxon>Thraustochytrida</taxon>
        <taxon>Thraustochytriidae</taxon>
        <taxon>Hondaea</taxon>
    </lineage>
</organism>
<feature type="compositionally biased region" description="Acidic residues" evidence="1">
    <location>
        <begin position="44"/>
        <end position="68"/>
    </location>
</feature>
<gene>
    <name evidence="3" type="ORF">FCC1311_061452</name>
</gene>
<dbReference type="Gene3D" id="1.10.3520.10">
    <property type="entry name" value="Glycolipid transfer protein"/>
    <property type="match status" value="1"/>
</dbReference>
<proteinExistence type="predicted"/>